<reference evidence="1" key="1">
    <citation type="submission" date="2023-07" db="EMBL/GenBank/DDBJ databases">
        <title>Sorghum-associated microbial communities from plants grown in Nebraska, USA.</title>
        <authorList>
            <person name="Schachtman D."/>
        </authorList>
    </citation>
    <scope>NUCLEOTIDE SEQUENCE</scope>
    <source>
        <strain evidence="1">2697</strain>
    </source>
</reference>
<keyword evidence="2" id="KW-1185">Reference proteome</keyword>
<name>A0ACC6KXK8_9SPHI</name>
<evidence type="ECO:0000313" key="1">
    <source>
        <dbReference type="EMBL" id="MDR6784093.1"/>
    </source>
</evidence>
<proteinExistence type="predicted"/>
<dbReference type="EMBL" id="JAVDTF010000002">
    <property type="protein sequence ID" value="MDR6784093.1"/>
    <property type="molecule type" value="Genomic_DNA"/>
</dbReference>
<organism evidence="1 2">
    <name type="scientific">Pedobacter africanus</name>
    <dbReference type="NCBI Taxonomy" id="151894"/>
    <lineage>
        <taxon>Bacteria</taxon>
        <taxon>Pseudomonadati</taxon>
        <taxon>Bacteroidota</taxon>
        <taxon>Sphingobacteriia</taxon>
        <taxon>Sphingobacteriales</taxon>
        <taxon>Sphingobacteriaceae</taxon>
        <taxon>Pedobacter</taxon>
    </lineage>
</organism>
<gene>
    <name evidence="1" type="ORF">J2X78_002658</name>
</gene>
<evidence type="ECO:0000313" key="2">
    <source>
        <dbReference type="Proteomes" id="UP001246858"/>
    </source>
</evidence>
<comment type="caution">
    <text evidence="1">The sequence shown here is derived from an EMBL/GenBank/DDBJ whole genome shotgun (WGS) entry which is preliminary data.</text>
</comment>
<dbReference type="Proteomes" id="UP001246858">
    <property type="component" value="Unassembled WGS sequence"/>
</dbReference>
<accession>A0ACC6KXK8</accession>
<protein>
    <submittedName>
        <fullName evidence="1">Uncharacterized protein</fullName>
    </submittedName>
</protein>
<sequence>MLEIYTDRHHFYGVQLLYYVKQYKSSSRINSFNKKTQ</sequence>